<evidence type="ECO:0000313" key="3">
    <source>
        <dbReference type="EMBL" id="RFM30434.1"/>
    </source>
</evidence>
<dbReference type="RefSeq" id="WP_116846189.1">
    <property type="nucleotide sequence ID" value="NZ_QTJU01000001.1"/>
</dbReference>
<dbReference type="Proteomes" id="UP000261284">
    <property type="component" value="Unassembled WGS sequence"/>
</dbReference>
<feature type="domain" description="Fatty acid desaturase" evidence="2">
    <location>
        <begin position="71"/>
        <end position="338"/>
    </location>
</feature>
<sequence length="365" mass="43537">MERTLKPAFAKPSEQDLFRLLRKEVNQTVRLLEPKRKFIIRLKAALFPTLYVALYLGAITRGDNLRILYSCYCLLGVLLVLNFLNLIHEAVHNTLFQRKWMNSLYVHFFDLLGANSFIWKVRHIRLHHNYPNVMGWDSDFEQSPMARVFPHGVYTRMHQYQHIYLPLLYPLYLFNWLLVRDFKDFFYKDKLVWKVTTIPRMEYVKLFLYKGLFVFYILVLPVLLLKISWAQMMGAFLLMLFTASIFSLLVLLTPHAVPDSEFPMPDGKGNMPTTWFVHQLNTTNDVTEDTWFTRFFMGCFNYHIAHHLFPSVNHVYYPEVTEVISRFAKEHQLPYRRFPLAVSLQKHYQLLKNNSVQEDIFEETM</sequence>
<dbReference type="GO" id="GO:0016020">
    <property type="term" value="C:membrane"/>
    <property type="evidence" value="ECO:0007669"/>
    <property type="project" value="TreeGrafter"/>
</dbReference>
<dbReference type="Pfam" id="PF00487">
    <property type="entry name" value="FA_desaturase"/>
    <property type="match status" value="1"/>
</dbReference>
<keyword evidence="1" id="KW-0472">Membrane</keyword>
<feature type="transmembrane region" description="Helical" evidence="1">
    <location>
        <begin position="100"/>
        <end position="119"/>
    </location>
</feature>
<gene>
    <name evidence="3" type="ORF">DXN05_05615</name>
</gene>
<organism evidence="3 4">
    <name type="scientific">Deminuibacter soli</name>
    <dbReference type="NCBI Taxonomy" id="2291815"/>
    <lineage>
        <taxon>Bacteria</taxon>
        <taxon>Pseudomonadati</taxon>
        <taxon>Bacteroidota</taxon>
        <taxon>Chitinophagia</taxon>
        <taxon>Chitinophagales</taxon>
        <taxon>Chitinophagaceae</taxon>
        <taxon>Deminuibacter</taxon>
    </lineage>
</organism>
<evidence type="ECO:0000256" key="1">
    <source>
        <dbReference type="SAM" id="Phobius"/>
    </source>
</evidence>
<dbReference type="PANTHER" id="PTHR19353">
    <property type="entry name" value="FATTY ACID DESATURASE 2"/>
    <property type="match status" value="1"/>
</dbReference>
<proteinExistence type="predicted"/>
<evidence type="ECO:0000313" key="4">
    <source>
        <dbReference type="Proteomes" id="UP000261284"/>
    </source>
</evidence>
<dbReference type="EMBL" id="QTJU01000001">
    <property type="protein sequence ID" value="RFM30434.1"/>
    <property type="molecule type" value="Genomic_DNA"/>
</dbReference>
<reference evidence="3 4" key="1">
    <citation type="submission" date="2018-08" db="EMBL/GenBank/DDBJ databases">
        <title>Chitinophagaceae sp. K23C18032701, a novel bacterium isolated from forest soil.</title>
        <authorList>
            <person name="Wang C."/>
        </authorList>
    </citation>
    <scope>NUCLEOTIDE SEQUENCE [LARGE SCALE GENOMIC DNA]</scope>
    <source>
        <strain evidence="3 4">K23C18032701</strain>
    </source>
</reference>
<feature type="transmembrane region" description="Helical" evidence="1">
    <location>
        <begin position="163"/>
        <end position="182"/>
    </location>
</feature>
<feature type="transmembrane region" description="Helical" evidence="1">
    <location>
        <begin position="203"/>
        <end position="223"/>
    </location>
</feature>
<accession>A0A3E1NRH8</accession>
<feature type="transmembrane region" description="Helical" evidence="1">
    <location>
        <begin position="40"/>
        <end position="61"/>
    </location>
</feature>
<dbReference type="PANTHER" id="PTHR19353:SF13">
    <property type="entry name" value="FATTY ACID DESATURASE 6"/>
    <property type="match status" value="1"/>
</dbReference>
<evidence type="ECO:0000259" key="2">
    <source>
        <dbReference type="Pfam" id="PF00487"/>
    </source>
</evidence>
<name>A0A3E1NRH8_9BACT</name>
<dbReference type="GO" id="GO:0006629">
    <property type="term" value="P:lipid metabolic process"/>
    <property type="evidence" value="ECO:0007669"/>
    <property type="project" value="InterPro"/>
</dbReference>
<protein>
    <submittedName>
        <fullName evidence="3">Fatty acid desaturase</fullName>
    </submittedName>
</protein>
<feature type="transmembrane region" description="Helical" evidence="1">
    <location>
        <begin position="229"/>
        <end position="252"/>
    </location>
</feature>
<dbReference type="InterPro" id="IPR005804">
    <property type="entry name" value="FA_desaturase_dom"/>
</dbReference>
<keyword evidence="1" id="KW-1133">Transmembrane helix</keyword>
<comment type="caution">
    <text evidence="3">The sequence shown here is derived from an EMBL/GenBank/DDBJ whole genome shotgun (WGS) entry which is preliminary data.</text>
</comment>
<dbReference type="GO" id="GO:0016717">
    <property type="term" value="F:oxidoreductase activity, acting on paired donors, with oxidation of a pair of donors resulting in the reduction of molecular oxygen to two molecules of water"/>
    <property type="evidence" value="ECO:0007669"/>
    <property type="project" value="TreeGrafter"/>
</dbReference>
<feature type="transmembrane region" description="Helical" evidence="1">
    <location>
        <begin position="67"/>
        <end position="88"/>
    </location>
</feature>
<dbReference type="InterPro" id="IPR012171">
    <property type="entry name" value="Fatty_acid_desaturase"/>
</dbReference>
<keyword evidence="4" id="KW-1185">Reference proteome</keyword>
<dbReference type="OrthoDB" id="104711at2"/>
<dbReference type="AlphaFoldDB" id="A0A3E1NRH8"/>
<keyword evidence="1" id="KW-0812">Transmembrane</keyword>